<dbReference type="Gene3D" id="1.10.357.10">
    <property type="entry name" value="Tetracycline Repressor, domain 2"/>
    <property type="match status" value="1"/>
</dbReference>
<dbReference type="GO" id="GO:0003700">
    <property type="term" value="F:DNA-binding transcription factor activity"/>
    <property type="evidence" value="ECO:0007669"/>
    <property type="project" value="TreeGrafter"/>
</dbReference>
<proteinExistence type="predicted"/>
<dbReference type="SUPFAM" id="SSF46689">
    <property type="entry name" value="Homeodomain-like"/>
    <property type="match status" value="1"/>
</dbReference>
<feature type="DNA-binding region" description="H-T-H motif" evidence="4">
    <location>
        <begin position="42"/>
        <end position="61"/>
    </location>
</feature>
<dbReference type="GO" id="GO:0000976">
    <property type="term" value="F:transcription cis-regulatory region binding"/>
    <property type="evidence" value="ECO:0007669"/>
    <property type="project" value="TreeGrafter"/>
</dbReference>
<comment type="caution">
    <text evidence="6">The sequence shown here is derived from an EMBL/GenBank/DDBJ whole genome shotgun (WGS) entry which is preliminary data.</text>
</comment>
<dbReference type="PROSITE" id="PS50977">
    <property type="entry name" value="HTH_TETR_2"/>
    <property type="match status" value="1"/>
</dbReference>
<dbReference type="EMBL" id="JAFREP010000037">
    <property type="protein sequence ID" value="MBO1322455.1"/>
    <property type="molecule type" value="Genomic_DNA"/>
</dbReference>
<dbReference type="Proteomes" id="UP000664417">
    <property type="component" value="Unassembled WGS sequence"/>
</dbReference>
<reference evidence="6" key="1">
    <citation type="submission" date="2021-03" db="EMBL/GenBank/DDBJ databases">
        <authorList>
            <person name="Wang G."/>
        </authorList>
    </citation>
    <scope>NUCLEOTIDE SEQUENCE</scope>
    <source>
        <strain evidence="6">KCTC 12899</strain>
    </source>
</reference>
<keyword evidence="1" id="KW-0805">Transcription regulation</keyword>
<keyword evidence="3" id="KW-0804">Transcription</keyword>
<keyword evidence="2 4" id="KW-0238">DNA-binding</keyword>
<dbReference type="AlphaFoldDB" id="A0A8J7QHD1"/>
<dbReference type="PRINTS" id="PR00455">
    <property type="entry name" value="HTHTETR"/>
</dbReference>
<sequence length="217" mass="24298">MEQQSPDKNTPGARELKKQRNRAAILLAGREIFSTIGYDAATVRDIVRESGLSPGTFYNYFEDKDAVFRDVIAEVVDQLRQRLRLARKNAVTGHQFLHQAFLTYFQLFSEHPQLMALVERNQAAVRHLVGEGHIVSELYTELAADVVQAMDEGMMPRIPVGSLIIVMHGAGFEFLAQMSQNPSLKAEEISLFLADLFCGGMKQVAETRAKNKTAPEM</sequence>
<dbReference type="InterPro" id="IPR023772">
    <property type="entry name" value="DNA-bd_HTH_TetR-type_CS"/>
</dbReference>
<dbReference type="InterPro" id="IPR001647">
    <property type="entry name" value="HTH_TetR"/>
</dbReference>
<dbReference type="InterPro" id="IPR050109">
    <property type="entry name" value="HTH-type_TetR-like_transc_reg"/>
</dbReference>
<feature type="domain" description="HTH tetR-type" evidence="5">
    <location>
        <begin position="19"/>
        <end position="79"/>
    </location>
</feature>
<dbReference type="Pfam" id="PF00440">
    <property type="entry name" value="TetR_N"/>
    <property type="match status" value="1"/>
</dbReference>
<evidence type="ECO:0000256" key="1">
    <source>
        <dbReference type="ARBA" id="ARBA00023015"/>
    </source>
</evidence>
<protein>
    <submittedName>
        <fullName evidence="6">TetR/AcrR family transcriptional regulator</fullName>
    </submittedName>
</protein>
<dbReference type="PANTHER" id="PTHR30055">
    <property type="entry name" value="HTH-TYPE TRANSCRIPTIONAL REGULATOR RUTR"/>
    <property type="match status" value="1"/>
</dbReference>
<organism evidence="6 7">
    <name type="scientific">Acanthopleuribacter pedis</name>
    <dbReference type="NCBI Taxonomy" id="442870"/>
    <lineage>
        <taxon>Bacteria</taxon>
        <taxon>Pseudomonadati</taxon>
        <taxon>Acidobacteriota</taxon>
        <taxon>Holophagae</taxon>
        <taxon>Acanthopleuribacterales</taxon>
        <taxon>Acanthopleuribacteraceae</taxon>
        <taxon>Acanthopleuribacter</taxon>
    </lineage>
</organism>
<dbReference type="RefSeq" id="WP_207862428.1">
    <property type="nucleotide sequence ID" value="NZ_JAFREP010000037.1"/>
</dbReference>
<accession>A0A8J7QHD1</accession>
<dbReference type="InterPro" id="IPR009057">
    <property type="entry name" value="Homeodomain-like_sf"/>
</dbReference>
<evidence type="ECO:0000256" key="3">
    <source>
        <dbReference type="ARBA" id="ARBA00023163"/>
    </source>
</evidence>
<gene>
    <name evidence="6" type="ORF">J3U88_28540</name>
</gene>
<evidence type="ECO:0000313" key="6">
    <source>
        <dbReference type="EMBL" id="MBO1322455.1"/>
    </source>
</evidence>
<name>A0A8J7QHD1_9BACT</name>
<keyword evidence="7" id="KW-1185">Reference proteome</keyword>
<evidence type="ECO:0000259" key="5">
    <source>
        <dbReference type="PROSITE" id="PS50977"/>
    </source>
</evidence>
<evidence type="ECO:0000256" key="2">
    <source>
        <dbReference type="ARBA" id="ARBA00023125"/>
    </source>
</evidence>
<dbReference type="PANTHER" id="PTHR30055:SF234">
    <property type="entry name" value="HTH-TYPE TRANSCRIPTIONAL REGULATOR BETI"/>
    <property type="match status" value="1"/>
</dbReference>
<dbReference type="PROSITE" id="PS01081">
    <property type="entry name" value="HTH_TETR_1"/>
    <property type="match status" value="1"/>
</dbReference>
<evidence type="ECO:0000313" key="7">
    <source>
        <dbReference type="Proteomes" id="UP000664417"/>
    </source>
</evidence>
<evidence type="ECO:0000256" key="4">
    <source>
        <dbReference type="PROSITE-ProRule" id="PRU00335"/>
    </source>
</evidence>